<feature type="region of interest" description="Disordered" evidence="1">
    <location>
        <begin position="115"/>
        <end position="145"/>
    </location>
</feature>
<evidence type="ECO:0000256" key="1">
    <source>
        <dbReference type="SAM" id="MobiDB-lite"/>
    </source>
</evidence>
<accession>S4VS60</accession>
<proteinExistence type="predicted"/>
<sequence length="145" mass="16310">MASLYTTCPATRKSAFARVPLVFTHPCREACASEVCLSAPTTTTTARSFSPFADFKRPTANALATPLTAQAARWRRQWRRMPAWMTNLGVWMLDMTSWLYTGKYLSDMDMPPSRPCPWRERHAAELAARQSQQTPDPDAGVHDDS</sequence>
<reference evidence="2 3" key="1">
    <citation type="journal article" date="2013" name="Science">
        <title>Pandoraviruses: amoeba viruses with genomes up to 2.5 Mb reaching that of parasitic eukaryotes.</title>
        <authorList>
            <person name="Philippe N."/>
            <person name="Legendre M."/>
            <person name="Doutre G."/>
            <person name="Coute Y."/>
            <person name="Poirot O."/>
            <person name="Lescot M."/>
            <person name="Arslan D."/>
            <person name="Seltzer V."/>
            <person name="Bertaux L."/>
            <person name="Bruley C."/>
            <person name="Garin J."/>
            <person name="Claverie J.M."/>
            <person name="Abergel C."/>
        </authorList>
    </citation>
    <scope>NUCLEOTIDE SEQUENCE [LARGE SCALE GENOMIC DNA]</scope>
    <source>
        <strain evidence="2">Melbourne</strain>
    </source>
</reference>
<organism evidence="2 3">
    <name type="scientific">Pandoravirus dulcis</name>
    <dbReference type="NCBI Taxonomy" id="1349409"/>
    <lineage>
        <taxon>Viruses</taxon>
        <taxon>Pandoravirus</taxon>
    </lineage>
</organism>
<dbReference type="Proteomes" id="UP000201566">
    <property type="component" value="Segment"/>
</dbReference>
<gene>
    <name evidence="2" type="ORF">pdul_cds_975</name>
</gene>
<dbReference type="GeneID" id="16512905"/>
<dbReference type="KEGG" id="vg:16512905"/>
<dbReference type="EMBL" id="KC977570">
    <property type="protein sequence ID" value="AGO83233.1"/>
    <property type="molecule type" value="Genomic_DNA"/>
</dbReference>
<evidence type="ECO:0000313" key="3">
    <source>
        <dbReference type="Proteomes" id="UP000201566"/>
    </source>
</evidence>
<dbReference type="RefSeq" id="YP_008319902.1">
    <property type="nucleotide sequence ID" value="NC_021858.1"/>
</dbReference>
<evidence type="ECO:0000313" key="2">
    <source>
        <dbReference type="EMBL" id="AGO83233.1"/>
    </source>
</evidence>
<protein>
    <submittedName>
        <fullName evidence="2">Uncharacterized protein</fullName>
    </submittedName>
</protein>
<name>S4VS60_9VIRU</name>